<comment type="caution">
    <text evidence="1">The sequence shown here is derived from an EMBL/GenBank/DDBJ whole genome shotgun (WGS) entry which is preliminary data.</text>
</comment>
<proteinExistence type="predicted"/>
<feature type="non-terminal residue" evidence="1">
    <location>
        <position position="1"/>
    </location>
</feature>
<reference evidence="1" key="1">
    <citation type="journal article" date="2023" name="Mol. Biol. Evol.">
        <title>Third-Generation Sequencing Reveals the Adaptive Role of the Epigenome in Three Deep-Sea Polychaetes.</title>
        <authorList>
            <person name="Perez M."/>
            <person name="Aroh O."/>
            <person name="Sun Y."/>
            <person name="Lan Y."/>
            <person name="Juniper S.K."/>
            <person name="Young C.R."/>
            <person name="Angers B."/>
            <person name="Qian P.Y."/>
        </authorList>
    </citation>
    <scope>NUCLEOTIDE SEQUENCE</scope>
    <source>
        <strain evidence="1">P08H-3</strain>
    </source>
</reference>
<dbReference type="Proteomes" id="UP001208570">
    <property type="component" value="Unassembled WGS sequence"/>
</dbReference>
<accession>A0AAD9JWV0</accession>
<name>A0AAD9JWV0_9ANNE</name>
<protein>
    <submittedName>
        <fullName evidence="1">Uncharacterized protein</fullName>
    </submittedName>
</protein>
<sequence length="94" mass="10587">ALISERHKQNTSFQLTDKDELKHTLFQLLSHSVSTQKLLKEETVILQDSHLSGRNLSESARFLSTGKLANQLKSLLSSTVNSLLLSEEQRVLKV</sequence>
<evidence type="ECO:0000313" key="1">
    <source>
        <dbReference type="EMBL" id="KAK2159958.1"/>
    </source>
</evidence>
<dbReference type="EMBL" id="JAODUP010000143">
    <property type="protein sequence ID" value="KAK2159958.1"/>
    <property type="molecule type" value="Genomic_DNA"/>
</dbReference>
<keyword evidence="2" id="KW-1185">Reference proteome</keyword>
<gene>
    <name evidence="1" type="ORF">LSH36_143g06026</name>
</gene>
<evidence type="ECO:0000313" key="2">
    <source>
        <dbReference type="Proteomes" id="UP001208570"/>
    </source>
</evidence>
<organism evidence="1 2">
    <name type="scientific">Paralvinella palmiformis</name>
    <dbReference type="NCBI Taxonomy" id="53620"/>
    <lineage>
        <taxon>Eukaryota</taxon>
        <taxon>Metazoa</taxon>
        <taxon>Spiralia</taxon>
        <taxon>Lophotrochozoa</taxon>
        <taxon>Annelida</taxon>
        <taxon>Polychaeta</taxon>
        <taxon>Sedentaria</taxon>
        <taxon>Canalipalpata</taxon>
        <taxon>Terebellida</taxon>
        <taxon>Terebelliformia</taxon>
        <taxon>Alvinellidae</taxon>
        <taxon>Paralvinella</taxon>
    </lineage>
</organism>
<dbReference type="AlphaFoldDB" id="A0AAD9JWV0"/>